<dbReference type="KEGG" id="lsj:LSJ_1500c"/>
<dbReference type="Proteomes" id="UP001224533">
    <property type="component" value="Chromosome"/>
</dbReference>
<reference evidence="4 8" key="3">
    <citation type="submission" date="2019-11" db="EMBL/GenBank/DDBJ databases">
        <title>Draft Genome Sequence of Plant Growth-Promoting Rhizosphere-Associated Bacteria.</title>
        <authorList>
            <person name="Vasilyev I.Y."/>
            <person name="Radchenko V."/>
            <person name="Ilnitskaya E.V."/>
        </authorList>
    </citation>
    <scope>NUCLEOTIDE SEQUENCE [LARGE SCALE GENOMIC DNA]</scope>
    <source>
        <strain evidence="4 8">VRA_1sq_f</strain>
    </source>
</reference>
<name>A0A089QJJ9_9LACO</name>
<evidence type="ECO:0000313" key="1">
    <source>
        <dbReference type="EMBL" id="AIR11151.1"/>
    </source>
</evidence>
<reference evidence="3" key="5">
    <citation type="submission" date="2023-07" db="EMBL/GenBank/DDBJ databases">
        <title>Complete genome sequence of Ligilactobacillus salivarius SRCM217594 isolated from Gallus gallus domesticus feces.</title>
        <authorList>
            <person name="Yang H.-G."/>
            <person name="Ryu M.-S."/>
            <person name="Ha G.-S."/>
            <person name="Yang H.-J."/>
            <person name="Jeong D.-Y."/>
        </authorList>
    </citation>
    <scope>NUCLEOTIDE SEQUENCE</scope>
    <source>
        <strain evidence="3">SRCM217594</strain>
    </source>
</reference>
<evidence type="ECO:0000313" key="4">
    <source>
        <dbReference type="EMBL" id="MSE05453.1"/>
    </source>
</evidence>
<reference evidence="1 6" key="1">
    <citation type="journal article" date="2014" name="BMC Genomics">
        <title>Unusual genome complexity in Lactobacillus salivarius JCM1046.</title>
        <authorList>
            <person name="Raftis E.J."/>
            <person name="Forde B.M."/>
            <person name="Claesson M.J."/>
            <person name="O'Toole P.W."/>
        </authorList>
    </citation>
    <scope>NUCLEOTIDE SEQUENCE [LARGE SCALE GENOMIC DNA]</scope>
    <source>
        <strain evidence="1 6">JCM1046</strain>
    </source>
</reference>
<evidence type="ECO:0000313" key="7">
    <source>
        <dbReference type="Proteomes" id="UP000195378"/>
    </source>
</evidence>
<reference evidence="5 9" key="4">
    <citation type="submission" date="2022-12" db="EMBL/GenBank/DDBJ databases">
        <title>Assessment of beneficial effects and identification of host adaptation-associated genes of Ligilactobacillus salivarius isolated from Meles meles.</title>
        <authorList>
            <person name="Wang Y."/>
        </authorList>
    </citation>
    <scope>NUCLEOTIDE SEQUENCE [LARGE SCALE GENOMIC DNA]</scope>
    <source>
        <strain evidence="5 9">S35</strain>
    </source>
</reference>
<dbReference type="Proteomes" id="UP000437575">
    <property type="component" value="Unassembled WGS sequence"/>
</dbReference>
<dbReference type="Proteomes" id="UP000029488">
    <property type="component" value="Chromosome"/>
</dbReference>
<evidence type="ECO:0000313" key="5">
    <source>
        <dbReference type="EMBL" id="WHS17936.1"/>
    </source>
</evidence>
<dbReference type="EMBL" id="WKKZ01000243">
    <property type="protein sequence ID" value="MSE05453.1"/>
    <property type="molecule type" value="Genomic_DNA"/>
</dbReference>
<sequence>MEIEVGNFITAIENEDYHKETITARASDVDSMGVADVMVPVIDKFESSIKDNKLTQIELVIDYADGPVFVRLESGIINLPYSNIDKVDNFFNGLEEKVPVVVNLIVESPKLNASGFRIDTLGSVDEFLANPENYEVKIAGNIAEKIAVIESAEISEEDTNN</sequence>
<dbReference type="AlphaFoldDB" id="A0A089QJJ9"/>
<dbReference type="RefSeq" id="WP_034983324.1">
    <property type="nucleotide sequence ID" value="NZ_CP007646.1"/>
</dbReference>
<dbReference type="Proteomes" id="UP000195378">
    <property type="component" value="Chromosome"/>
</dbReference>
<dbReference type="EMBL" id="JAUIQT010000001">
    <property type="protein sequence ID" value="MDN4832909.1"/>
    <property type="molecule type" value="Genomic_DNA"/>
</dbReference>
<accession>A0A089QJJ9</accession>
<evidence type="ECO:0000313" key="3">
    <source>
        <dbReference type="EMBL" id="MDN4832909.1"/>
    </source>
</evidence>
<evidence type="ECO:0000313" key="2">
    <source>
        <dbReference type="EMBL" id="ARU18776.1"/>
    </source>
</evidence>
<gene>
    <name evidence="2" type="ORF">B7R82_01620</name>
    <name evidence="4" type="ORF">GKC34_06390</name>
    <name evidence="1" type="ORF">LSJ_1500c</name>
    <name evidence="5" type="ORF">O2U02_01530</name>
    <name evidence="3" type="ORF">QYC35_01440</name>
</gene>
<protein>
    <submittedName>
        <fullName evidence="1">Uncharacterized protein</fullName>
    </submittedName>
</protein>
<evidence type="ECO:0000313" key="8">
    <source>
        <dbReference type="Proteomes" id="UP000437575"/>
    </source>
</evidence>
<dbReference type="EMBL" id="CP020858">
    <property type="protein sequence ID" value="ARU18776.1"/>
    <property type="molecule type" value="Genomic_DNA"/>
</dbReference>
<dbReference type="Proteomes" id="UP001174888">
    <property type="component" value="Unassembled WGS sequence"/>
</dbReference>
<evidence type="ECO:0000313" key="6">
    <source>
        <dbReference type="Proteomes" id="UP000029488"/>
    </source>
</evidence>
<organism evidence="1 6">
    <name type="scientific">Ligilactobacillus salivarius</name>
    <dbReference type="NCBI Taxonomy" id="1624"/>
    <lineage>
        <taxon>Bacteria</taxon>
        <taxon>Bacillati</taxon>
        <taxon>Bacillota</taxon>
        <taxon>Bacilli</taxon>
        <taxon>Lactobacillales</taxon>
        <taxon>Lactobacillaceae</taxon>
        <taxon>Ligilactobacillus</taxon>
    </lineage>
</organism>
<proteinExistence type="predicted"/>
<evidence type="ECO:0000313" key="9">
    <source>
        <dbReference type="Proteomes" id="UP001224533"/>
    </source>
</evidence>
<dbReference type="EMBL" id="CP007646">
    <property type="protein sequence ID" value="AIR11151.1"/>
    <property type="molecule type" value="Genomic_DNA"/>
</dbReference>
<dbReference type="EMBL" id="CP114509">
    <property type="protein sequence ID" value="WHS17936.1"/>
    <property type="molecule type" value="Genomic_DNA"/>
</dbReference>
<reference evidence="2 7" key="2">
    <citation type="submission" date="2017-04" db="EMBL/GenBank/DDBJ databases">
        <title>Complete genome sequence of Lactobacillus salivarius ZLS006, a probiotic strain isolated from healthy piglet.</title>
        <authorList>
            <person name="Zhang D."/>
        </authorList>
    </citation>
    <scope>NUCLEOTIDE SEQUENCE [LARGE SCALE GENOMIC DNA]</scope>
    <source>
        <strain evidence="2 7">ZLS006</strain>
    </source>
</reference>